<comment type="caution">
    <text evidence="2">The sequence shown here is derived from an EMBL/GenBank/DDBJ whole genome shotgun (WGS) entry which is preliminary data.</text>
</comment>
<keyword evidence="3" id="KW-1185">Reference proteome</keyword>
<organism evidence="2 3">
    <name type="scientific">Alternaria panax</name>
    <dbReference type="NCBI Taxonomy" id="48097"/>
    <lineage>
        <taxon>Eukaryota</taxon>
        <taxon>Fungi</taxon>
        <taxon>Dikarya</taxon>
        <taxon>Ascomycota</taxon>
        <taxon>Pezizomycotina</taxon>
        <taxon>Dothideomycetes</taxon>
        <taxon>Pleosporomycetidae</taxon>
        <taxon>Pleosporales</taxon>
        <taxon>Pleosporineae</taxon>
        <taxon>Pleosporaceae</taxon>
        <taxon>Alternaria</taxon>
        <taxon>Alternaria sect. Panax</taxon>
    </lineage>
</organism>
<dbReference type="Proteomes" id="UP001199106">
    <property type="component" value="Unassembled WGS sequence"/>
</dbReference>
<feature type="region of interest" description="Disordered" evidence="1">
    <location>
        <begin position="1"/>
        <end position="50"/>
    </location>
</feature>
<accession>A0AAD4FDS6</accession>
<evidence type="ECO:0000313" key="3">
    <source>
        <dbReference type="Proteomes" id="UP001199106"/>
    </source>
</evidence>
<dbReference type="Gene3D" id="3.30.10.10">
    <property type="entry name" value="Trypsin Inhibitor V, subunit A"/>
    <property type="match status" value="1"/>
</dbReference>
<gene>
    <name evidence="2" type="ORF">G6011_10086</name>
</gene>
<sequence>MPLVVPGLQSKDGNSGDDWSSKLMGKKLGDQHDEVVSPVRQSPPFLFPPHTSTLHVPTTFCTAQTSALMHRHTQTFAKTDLPQQHRVLKPDTMKTMDFKPDRLNVHVDEDGTVKDVTKG</sequence>
<dbReference type="PANTHER" id="PTHR39600">
    <property type="entry name" value="PEPTIDASE INHIBITOR I78 FAMILY PROTEIN"/>
    <property type="match status" value="1"/>
</dbReference>
<dbReference type="EMBL" id="JAANER010000008">
    <property type="protein sequence ID" value="KAG9186978.1"/>
    <property type="molecule type" value="Genomic_DNA"/>
</dbReference>
<evidence type="ECO:0000256" key="1">
    <source>
        <dbReference type="SAM" id="MobiDB-lite"/>
    </source>
</evidence>
<proteinExistence type="predicted"/>
<dbReference type="InterPro" id="IPR021719">
    <property type="entry name" value="Prot_inh_I78"/>
</dbReference>
<protein>
    <submittedName>
        <fullName evidence="2">Uncharacterized protein</fullName>
    </submittedName>
</protein>
<dbReference type="Pfam" id="PF11720">
    <property type="entry name" value="Inhibitor_I78"/>
    <property type="match status" value="1"/>
</dbReference>
<dbReference type="AlphaFoldDB" id="A0AAD4FDS6"/>
<evidence type="ECO:0000313" key="2">
    <source>
        <dbReference type="EMBL" id="KAG9186978.1"/>
    </source>
</evidence>
<dbReference type="PANTHER" id="PTHR39600:SF1">
    <property type="entry name" value="PEPTIDASE INHIBITOR I78 FAMILY PROTEIN"/>
    <property type="match status" value="1"/>
</dbReference>
<name>A0AAD4FDS6_9PLEO</name>
<reference evidence="2" key="1">
    <citation type="submission" date="2021-07" db="EMBL/GenBank/DDBJ databases">
        <title>Genome Resource of American Ginseng Black Spot Pathogen Alternaria panax.</title>
        <authorList>
            <person name="Qiu C."/>
            <person name="Wang W."/>
            <person name="Liu Z."/>
        </authorList>
    </citation>
    <scope>NUCLEOTIDE SEQUENCE</scope>
    <source>
        <strain evidence="2">BNCC115425</strain>
    </source>
</reference>